<dbReference type="AlphaFoldDB" id="B5Y7S0"/>
<evidence type="ECO:0008006" key="3">
    <source>
        <dbReference type="Google" id="ProtNLM"/>
    </source>
</evidence>
<reference evidence="1 2" key="2">
    <citation type="journal article" date="2014" name="Genome Announc.">
        <title>Complete Genome Sequence of Coprothermobacter proteolyticus DSM 5265.</title>
        <authorList>
            <person name="Alexiev A."/>
            <person name="Coil D.A."/>
            <person name="Badger J.H."/>
            <person name="Enticknap J."/>
            <person name="Ward N."/>
            <person name="Robb F.T."/>
            <person name="Eisen J.A."/>
        </authorList>
    </citation>
    <scope>NUCLEOTIDE SEQUENCE [LARGE SCALE GENOMIC DNA]</scope>
    <source>
        <strain evidence="2">ATCC 35245 / DSM 5265 / OCM 4 / BT</strain>
    </source>
</reference>
<dbReference type="STRING" id="309798.COPRO5265_0453"/>
<organism evidence="1 2">
    <name type="scientific">Coprothermobacter proteolyticus (strain ATCC 35245 / DSM 5265 / OCM 4 / BT)</name>
    <dbReference type="NCBI Taxonomy" id="309798"/>
    <lineage>
        <taxon>Bacteria</taxon>
        <taxon>Pseudomonadati</taxon>
        <taxon>Coprothermobacterota</taxon>
        <taxon>Coprothermobacteria</taxon>
        <taxon>Coprothermobacterales</taxon>
        <taxon>Coprothermobacteraceae</taxon>
        <taxon>Coprothermobacter</taxon>
    </lineage>
</organism>
<reference evidence="2" key="1">
    <citation type="submission" date="2008-08" db="EMBL/GenBank/DDBJ databases">
        <title>The complete genome sequence of Coprothermobacter proteolyticus strain ATCC 5245 / DSM 5265 / BT.</title>
        <authorList>
            <person name="Dodson R.J."/>
            <person name="Durkin A.S."/>
            <person name="Wu M."/>
            <person name="Eisen J."/>
            <person name="Sutton G."/>
        </authorList>
    </citation>
    <scope>NUCLEOTIDE SEQUENCE [LARGE SCALE GENOMIC DNA]</scope>
    <source>
        <strain evidence="2">ATCC 35245 / DSM 5265 / OCM 4 / BT</strain>
    </source>
</reference>
<evidence type="ECO:0000313" key="1">
    <source>
        <dbReference type="EMBL" id="ACI18178.1"/>
    </source>
</evidence>
<name>B5Y7S0_COPPD</name>
<dbReference type="PROSITE" id="PS51257">
    <property type="entry name" value="PROKAR_LIPOPROTEIN"/>
    <property type="match status" value="1"/>
</dbReference>
<sequence>MAEVRKQKFKRGVFPLLLLGMILLFVFGCKGSDSSSVRIGFVGSNYSNHMDYEFSTFTGTESNKFKAQKGDLIKPTYDVTLTKGKITIQLISPTKELVWKKDIQQNEQGMTELVLEESGWYTFLVTGKAAGGSFYLSWDVISKAEK</sequence>
<dbReference type="EMBL" id="CP001145">
    <property type="protein sequence ID" value="ACI18178.1"/>
    <property type="molecule type" value="Genomic_DNA"/>
</dbReference>
<evidence type="ECO:0000313" key="2">
    <source>
        <dbReference type="Proteomes" id="UP000001732"/>
    </source>
</evidence>
<gene>
    <name evidence="1" type="ordered locus">COPRO5265_0453</name>
</gene>
<proteinExistence type="predicted"/>
<keyword evidence="2" id="KW-1185">Reference proteome</keyword>
<dbReference type="Proteomes" id="UP000001732">
    <property type="component" value="Chromosome"/>
</dbReference>
<dbReference type="KEGG" id="cpo:COPRO5265_0453"/>
<dbReference type="eggNOG" id="ENOG5033EI1">
    <property type="taxonomic scope" value="Bacteria"/>
</dbReference>
<protein>
    <recommendedName>
        <fullName evidence="3">Lipoprotein</fullName>
    </recommendedName>
</protein>
<accession>B5Y7S0</accession>